<dbReference type="EMBL" id="KF356199">
    <property type="protein sequence ID" value="AGR48580.1"/>
    <property type="molecule type" value="Genomic_DNA"/>
</dbReference>
<gene>
    <name evidence="1" type="ORF">MaMVDC_15</name>
</gene>
<protein>
    <submittedName>
        <fullName evidence="1">Uncharacterized protein</fullName>
    </submittedName>
</protein>
<dbReference type="Proteomes" id="UP000028567">
    <property type="component" value="Segment"/>
</dbReference>
<organism evidence="1 2">
    <name type="scientific">Microcystis phage MaMV-DC</name>
    <dbReference type="NCBI Taxonomy" id="1357715"/>
    <lineage>
        <taxon>Viruses</taxon>
        <taxon>Duplodnaviria</taxon>
        <taxon>Heunggongvirae</taxon>
        <taxon>Uroviricota</taxon>
        <taxon>Caudoviricetes</taxon>
        <taxon>Fukuivirus</taxon>
        <taxon>Fukuivirus MVDC</taxon>
    </lineage>
</organism>
<dbReference type="GeneID" id="26643193"/>
<dbReference type="RefSeq" id="YP_009217699.1">
    <property type="nucleotide sequence ID" value="NC_029002.1"/>
</dbReference>
<evidence type="ECO:0000313" key="2">
    <source>
        <dbReference type="Proteomes" id="UP000028567"/>
    </source>
</evidence>
<accession>A0A075BUP6</accession>
<reference evidence="1 2" key="1">
    <citation type="submission" date="2013-07" db="EMBL/GenBank/DDBJ databases">
        <title>Sequencing and analysis of the complete genome of Microcystis aeruginosa phage MaMV-DC.</title>
        <authorList>
            <person name="Ou T."/>
            <person name="Li S.H."/>
            <person name="Zhang Q.Y."/>
        </authorList>
    </citation>
    <scope>NUCLEOTIDE SEQUENCE [LARGE SCALE GENOMIC DNA]</scope>
</reference>
<proteinExistence type="predicted"/>
<keyword evidence="2" id="KW-1185">Reference proteome</keyword>
<sequence length="85" mass="9298">MENTATALTTDCLSHKAILHRRYVDKVTGMVVERVIINVVNLYLSSTSEETIAVGLPPPVSIGDNLMEANDESLGIRNVKIKESD</sequence>
<dbReference type="KEGG" id="vg:26643193"/>
<name>A0A075BUP6_9CAUD</name>
<evidence type="ECO:0000313" key="1">
    <source>
        <dbReference type="EMBL" id="AGR48580.1"/>
    </source>
</evidence>